<evidence type="ECO:0000256" key="2">
    <source>
        <dbReference type="ARBA" id="ARBA00022692"/>
    </source>
</evidence>
<dbReference type="PANTHER" id="PTHR24028:SF146">
    <property type="entry name" value="CADHERIN 96CB, ISOFORM D-RELATED"/>
    <property type="match status" value="1"/>
</dbReference>
<dbReference type="FunFam" id="2.60.40.60:FF:000020">
    <property type="entry name" value="Dachsous cadherin-related 1b"/>
    <property type="match status" value="1"/>
</dbReference>
<feature type="domain" description="Cadherin" evidence="11">
    <location>
        <begin position="757"/>
        <end position="912"/>
    </location>
</feature>
<evidence type="ECO:0000313" key="13">
    <source>
        <dbReference type="Proteomes" id="UP001497525"/>
    </source>
</evidence>
<keyword evidence="2 9" id="KW-0812">Transmembrane</keyword>
<dbReference type="PROSITE" id="PS50268">
    <property type="entry name" value="CADHERIN_2"/>
    <property type="match status" value="5"/>
</dbReference>
<evidence type="ECO:0000256" key="7">
    <source>
        <dbReference type="ARBA" id="ARBA00023180"/>
    </source>
</evidence>
<dbReference type="PROSITE" id="PS00232">
    <property type="entry name" value="CADHERIN_1"/>
    <property type="match status" value="4"/>
</dbReference>
<dbReference type="InterPro" id="IPR015919">
    <property type="entry name" value="Cadherin-like_sf"/>
</dbReference>
<keyword evidence="6 9" id="KW-0472">Membrane</keyword>
<dbReference type="GO" id="GO:0005886">
    <property type="term" value="C:plasma membrane"/>
    <property type="evidence" value="ECO:0007669"/>
    <property type="project" value="InterPro"/>
</dbReference>
<sequence length="1422" mass="157883">MHSSVISAALFIWTVFLWERIKGSEIPIVEILEEAAPGTVIMDNLQQRFRVAPEGDSKSTYVAIGNPSSPGISNLEIRTRRFDGVLQLVVKPGSYGPDREKLCNKRNIQSSFAALPCDITLVVLHGDRKSPSYAQVILRVLDINDNAPTFREGREFDIRIPEDAAHTEFDDAFVSHSPPGLTSKFYQSSVKSEIRSAEIILPTAVDADLPENGVKYYRLTSTSGQELEHSVVLLVENSTEINAASRFTSGLATVPHTPTLKVVGLLDREKQPEYWFHLLALDGGVPQRTGTLSIHLIVTDLNDNVPKFRKPIFHQPTFMSSPENYRRLEIGEVVRVPETVKVGTGLLTLVADDSDEGANAEITYRLRQSDSEDTDVTVSQLFQLNSTNDGVTLCVAKTLDADDISAGSWMDGNQEIFGHMMKVIIDAVDAGVSPLTGSITISILVENVNDNAPDLSVQYTDPIKLPAEDSLKPEIILGSLKENQPAPSVIAHLTVTDADITVRSNNPASNQLDGIKCESNDTRFGLEQLQRVSNENTEDRTGVGLGLNSQSLYFYRMTALKSLDREDAEWVHIKITCVDQYDSNYHQYSFARGNTYNQGTQLTGSIIVTIKVLDTNDNPPKFTTDVYQFSVVETPDTPLRDLELVEKLEPKVSVGTVQAFDSDVGPNGEIEYRLLSNPGEIFQIDQRSGQLWRIGSVDREKTAQFELQIEARDKGNPMLSSSCTVKIDILDVNDNPPYWVSTSPGEAYERYTLGHSEDGIFHFCVYEDARVGSVIGYIKAIDTDGNINTGVLQVPLEQMDITATMDSARLKDTKNYDQSIVYRLESVQEAQILTLNKFSGELRLRQKLDREVRAHYELRAFAVDSPSHWRSKVYGKSPSGTSYKESEWNNRFTATATIIITVLDVNDNYPQFESPLAGQEFHIDPGSTLTTPGTTLFTAKAHDADAGENATVRYALENGGYGLVEIDSTTGVCYLRETIHKSKLQKLINSEDVSISERIFRVDGDRSTSDMVQGLSVRPNELRSSSLSLKIIAYDLGQPVRLNSSRTVRLVWSSTEGSLSAFDYHKNSPLSGGRLGGRPSFGSLTGIERLLVPLVVGAFLLLFIICLILFAVLRYRRRSKSRVPDQFTIDARQGPSGQWTWCACVASQRNEKVVSASEDNLNDKRQGLGMSGVVFDGHQREGPILNKTTRKRTTSLEGHLPVSMRSYLPDCIPASDQEVAEVLQRGQLEACMPTAREMQLYDRERKQNGRYATGRFSRSFSEESLLVSRQNDLGYTSLCAYPPLTQDQARFAPIADGFDECAYPDKLQETAMLQYSPMTRRKTRTVPVNLSTLTSKPVPVRYPPASFYDPSGTTQNFDLMYPTFQTAVYGQNEDGNKGKYEEFELCQGAPATQAQMNDASLPHNGSGWKTKMADAYAENSFV</sequence>
<dbReference type="InterPro" id="IPR050174">
    <property type="entry name" value="Protocadherin/Cadherin-CA"/>
</dbReference>
<dbReference type="InterPro" id="IPR020894">
    <property type="entry name" value="Cadherin_CS"/>
</dbReference>
<evidence type="ECO:0000256" key="6">
    <source>
        <dbReference type="ARBA" id="ARBA00023136"/>
    </source>
</evidence>
<dbReference type="Proteomes" id="UP001497525">
    <property type="component" value="Unassembled WGS sequence"/>
</dbReference>
<evidence type="ECO:0000256" key="10">
    <source>
        <dbReference type="SAM" id="SignalP"/>
    </source>
</evidence>
<comment type="subcellular location">
    <subcellularLocation>
        <location evidence="1">Membrane</location>
        <topology evidence="1">Single-pass membrane protein</topology>
    </subcellularLocation>
</comment>
<feature type="domain" description="Cadherin" evidence="11">
    <location>
        <begin position="472"/>
        <end position="622"/>
    </location>
</feature>
<organism evidence="12 13">
    <name type="scientific">Calicophoron daubneyi</name>
    <name type="common">Rumen fluke</name>
    <name type="synonym">Paramphistomum daubneyi</name>
    <dbReference type="NCBI Taxonomy" id="300641"/>
    <lineage>
        <taxon>Eukaryota</taxon>
        <taxon>Metazoa</taxon>
        <taxon>Spiralia</taxon>
        <taxon>Lophotrochozoa</taxon>
        <taxon>Platyhelminthes</taxon>
        <taxon>Trematoda</taxon>
        <taxon>Digenea</taxon>
        <taxon>Plagiorchiida</taxon>
        <taxon>Pronocephalata</taxon>
        <taxon>Paramphistomoidea</taxon>
        <taxon>Paramphistomidae</taxon>
        <taxon>Calicophoron</taxon>
    </lineage>
</organism>
<dbReference type="InterPro" id="IPR002126">
    <property type="entry name" value="Cadherin-like_dom"/>
</dbReference>
<dbReference type="EMBL" id="CAXLJL010000268">
    <property type="protein sequence ID" value="CAL5135893.1"/>
    <property type="molecule type" value="Genomic_DNA"/>
</dbReference>
<evidence type="ECO:0000256" key="1">
    <source>
        <dbReference type="ARBA" id="ARBA00004167"/>
    </source>
</evidence>
<keyword evidence="5 9" id="KW-1133">Transmembrane helix</keyword>
<evidence type="ECO:0000256" key="5">
    <source>
        <dbReference type="ARBA" id="ARBA00022989"/>
    </source>
</evidence>
<feature type="signal peptide" evidence="10">
    <location>
        <begin position="1"/>
        <end position="23"/>
    </location>
</feature>
<name>A0AAV2TET7_CALDB</name>
<gene>
    <name evidence="12" type="ORF">CDAUBV1_LOCUS10000</name>
</gene>
<evidence type="ECO:0000313" key="12">
    <source>
        <dbReference type="EMBL" id="CAL5135893.1"/>
    </source>
</evidence>
<evidence type="ECO:0000256" key="9">
    <source>
        <dbReference type="SAM" id="Phobius"/>
    </source>
</evidence>
<feature type="chain" id="PRO_5043483662" description="Cadherin domain-containing protein" evidence="10">
    <location>
        <begin position="24"/>
        <end position="1422"/>
    </location>
</feature>
<accession>A0AAV2TET7</accession>
<feature type="domain" description="Cadherin" evidence="11">
    <location>
        <begin position="328"/>
        <end position="455"/>
    </location>
</feature>
<evidence type="ECO:0000256" key="4">
    <source>
        <dbReference type="ARBA" id="ARBA00022837"/>
    </source>
</evidence>
<reference evidence="12" key="1">
    <citation type="submission" date="2024-06" db="EMBL/GenBank/DDBJ databases">
        <authorList>
            <person name="Liu X."/>
            <person name="Lenzi L."/>
            <person name="Haldenby T S."/>
            <person name="Uol C."/>
        </authorList>
    </citation>
    <scope>NUCLEOTIDE SEQUENCE</scope>
</reference>
<keyword evidence="4 8" id="KW-0106">Calcium</keyword>
<keyword evidence="3" id="KW-0677">Repeat</keyword>
<feature type="domain" description="Cadherin" evidence="11">
    <location>
        <begin position="636"/>
        <end position="739"/>
    </location>
</feature>
<evidence type="ECO:0000259" key="11">
    <source>
        <dbReference type="PROSITE" id="PS50268"/>
    </source>
</evidence>
<dbReference type="GO" id="GO:0007156">
    <property type="term" value="P:homophilic cell adhesion via plasma membrane adhesion molecules"/>
    <property type="evidence" value="ECO:0007669"/>
    <property type="project" value="InterPro"/>
</dbReference>
<feature type="transmembrane region" description="Helical" evidence="9">
    <location>
        <begin position="1090"/>
        <end position="1113"/>
    </location>
</feature>
<dbReference type="PANTHER" id="PTHR24028">
    <property type="entry name" value="CADHERIN-87A"/>
    <property type="match status" value="1"/>
</dbReference>
<protein>
    <recommendedName>
        <fullName evidence="11">Cadherin domain-containing protein</fullName>
    </recommendedName>
</protein>
<dbReference type="SMART" id="SM00112">
    <property type="entry name" value="CA"/>
    <property type="match status" value="5"/>
</dbReference>
<dbReference type="PRINTS" id="PR00205">
    <property type="entry name" value="CADHERIN"/>
</dbReference>
<keyword evidence="10" id="KW-0732">Signal</keyword>
<dbReference type="Pfam" id="PF00028">
    <property type="entry name" value="Cadherin"/>
    <property type="match status" value="2"/>
</dbReference>
<comment type="caution">
    <text evidence="12">The sequence shown here is derived from an EMBL/GenBank/DDBJ whole genome shotgun (WGS) entry which is preliminary data.</text>
</comment>
<dbReference type="Gene3D" id="2.60.40.60">
    <property type="entry name" value="Cadherins"/>
    <property type="match status" value="6"/>
</dbReference>
<feature type="domain" description="Cadherin" evidence="11">
    <location>
        <begin position="182"/>
        <end position="308"/>
    </location>
</feature>
<dbReference type="CDD" id="cd11304">
    <property type="entry name" value="Cadherin_repeat"/>
    <property type="match status" value="7"/>
</dbReference>
<dbReference type="GO" id="GO:0005509">
    <property type="term" value="F:calcium ion binding"/>
    <property type="evidence" value="ECO:0007669"/>
    <property type="project" value="UniProtKB-UniRule"/>
</dbReference>
<evidence type="ECO:0000256" key="8">
    <source>
        <dbReference type="PROSITE-ProRule" id="PRU00043"/>
    </source>
</evidence>
<proteinExistence type="predicted"/>
<dbReference type="SUPFAM" id="SSF49313">
    <property type="entry name" value="Cadherin-like"/>
    <property type="match status" value="5"/>
</dbReference>
<keyword evidence="7" id="KW-0325">Glycoprotein</keyword>
<evidence type="ECO:0000256" key="3">
    <source>
        <dbReference type="ARBA" id="ARBA00022737"/>
    </source>
</evidence>